<proteinExistence type="predicted"/>
<dbReference type="EMBL" id="LAZR01037535">
    <property type="protein sequence ID" value="KKL21954.1"/>
    <property type="molecule type" value="Genomic_DNA"/>
</dbReference>
<name>A0A0F9BJ81_9ZZZZ</name>
<organism evidence="1">
    <name type="scientific">marine sediment metagenome</name>
    <dbReference type="NCBI Taxonomy" id="412755"/>
    <lineage>
        <taxon>unclassified sequences</taxon>
        <taxon>metagenomes</taxon>
        <taxon>ecological metagenomes</taxon>
    </lineage>
</organism>
<comment type="caution">
    <text evidence="1">The sequence shown here is derived from an EMBL/GenBank/DDBJ whole genome shotgun (WGS) entry which is preliminary data.</text>
</comment>
<dbReference type="AlphaFoldDB" id="A0A0F9BJ81"/>
<reference evidence="1" key="1">
    <citation type="journal article" date="2015" name="Nature">
        <title>Complex archaea that bridge the gap between prokaryotes and eukaryotes.</title>
        <authorList>
            <person name="Spang A."/>
            <person name="Saw J.H."/>
            <person name="Jorgensen S.L."/>
            <person name="Zaremba-Niedzwiedzka K."/>
            <person name="Martijn J."/>
            <person name="Lind A.E."/>
            <person name="van Eijk R."/>
            <person name="Schleper C."/>
            <person name="Guy L."/>
            <person name="Ettema T.J."/>
        </authorList>
    </citation>
    <scope>NUCLEOTIDE SEQUENCE</scope>
</reference>
<accession>A0A0F9BJ81</accession>
<feature type="non-terminal residue" evidence="1">
    <location>
        <position position="143"/>
    </location>
</feature>
<protein>
    <submittedName>
        <fullName evidence="1">Uncharacterized protein</fullName>
    </submittedName>
</protein>
<gene>
    <name evidence="1" type="ORF">LCGC14_2440270</name>
</gene>
<evidence type="ECO:0000313" key="1">
    <source>
        <dbReference type="EMBL" id="KKL21954.1"/>
    </source>
</evidence>
<sequence length="143" mass="17127">MFVNLIKRVRMVPVPEKGANFFNLRKKLFGSAKKDRIYVKNVPGYTDHEYLKTLPNTEENREILHEERLMRSAAGENVYILLTTQDPTEEMPRENRRNRRWREQLLKRLMRPLVRRATKVTPEQVMEVESEIDRIFDEKEDPG</sequence>